<sequence length="172" mass="20114">MFRVDFSETFAPVARLDTIRMLLALVAQKGWNIHQMDVKSAFLNGYLEKKFFWSSLKAPRAWYNKIDSPLLGLGFTKSLSEFTLYFRKVCDETLVVSLYVDDLLVTGSSMEQIDNFKKEMKDVFEMTDLGRMTFFLGMEIQQKHNEILICQQKYDKEILKKFKMEECNPSAT</sequence>
<dbReference type="InterPro" id="IPR043502">
    <property type="entry name" value="DNA/RNA_pol_sf"/>
</dbReference>
<name>A0A438GZK6_VITVI</name>
<organism evidence="2 3">
    <name type="scientific">Vitis vinifera</name>
    <name type="common">Grape</name>
    <dbReference type="NCBI Taxonomy" id="29760"/>
    <lineage>
        <taxon>Eukaryota</taxon>
        <taxon>Viridiplantae</taxon>
        <taxon>Streptophyta</taxon>
        <taxon>Embryophyta</taxon>
        <taxon>Tracheophyta</taxon>
        <taxon>Spermatophyta</taxon>
        <taxon>Magnoliopsida</taxon>
        <taxon>eudicotyledons</taxon>
        <taxon>Gunneridae</taxon>
        <taxon>Pentapetalae</taxon>
        <taxon>rosids</taxon>
        <taxon>Vitales</taxon>
        <taxon>Vitaceae</taxon>
        <taxon>Viteae</taxon>
        <taxon>Vitis</taxon>
    </lineage>
</organism>
<dbReference type="SUPFAM" id="SSF56672">
    <property type="entry name" value="DNA/RNA polymerases"/>
    <property type="match status" value="1"/>
</dbReference>
<proteinExistence type="predicted"/>
<evidence type="ECO:0000313" key="2">
    <source>
        <dbReference type="EMBL" id="RVW77639.1"/>
    </source>
</evidence>
<dbReference type="InterPro" id="IPR013103">
    <property type="entry name" value="RVT_2"/>
</dbReference>
<accession>A0A438GZK6</accession>
<evidence type="ECO:0000259" key="1">
    <source>
        <dbReference type="Pfam" id="PF07727"/>
    </source>
</evidence>
<dbReference type="Proteomes" id="UP000288805">
    <property type="component" value="Unassembled WGS sequence"/>
</dbReference>
<feature type="domain" description="Reverse transcriptase Ty1/copia-type" evidence="1">
    <location>
        <begin position="57"/>
        <end position="172"/>
    </location>
</feature>
<feature type="domain" description="Reverse transcriptase Ty1/copia-type" evidence="1">
    <location>
        <begin position="4"/>
        <end position="52"/>
    </location>
</feature>
<protein>
    <submittedName>
        <fullName evidence="2">Copia protein</fullName>
    </submittedName>
</protein>
<evidence type="ECO:0000313" key="3">
    <source>
        <dbReference type="Proteomes" id="UP000288805"/>
    </source>
</evidence>
<dbReference type="AlphaFoldDB" id="A0A438GZK6"/>
<dbReference type="EMBL" id="QGNW01000310">
    <property type="protein sequence ID" value="RVW77639.1"/>
    <property type="molecule type" value="Genomic_DNA"/>
</dbReference>
<dbReference type="Pfam" id="PF07727">
    <property type="entry name" value="RVT_2"/>
    <property type="match status" value="2"/>
</dbReference>
<reference evidence="2 3" key="1">
    <citation type="journal article" date="2018" name="PLoS Genet.">
        <title>Population sequencing reveals clonal diversity and ancestral inbreeding in the grapevine cultivar Chardonnay.</title>
        <authorList>
            <person name="Roach M.J."/>
            <person name="Johnson D.L."/>
            <person name="Bohlmann J."/>
            <person name="van Vuuren H.J."/>
            <person name="Jones S.J."/>
            <person name="Pretorius I.S."/>
            <person name="Schmidt S.A."/>
            <person name="Borneman A.R."/>
        </authorList>
    </citation>
    <scope>NUCLEOTIDE SEQUENCE [LARGE SCALE GENOMIC DNA]</scope>
    <source>
        <strain evidence="3">cv. Chardonnay</strain>
        <tissue evidence="2">Leaf</tissue>
    </source>
</reference>
<comment type="caution">
    <text evidence="2">The sequence shown here is derived from an EMBL/GenBank/DDBJ whole genome shotgun (WGS) entry which is preliminary data.</text>
</comment>
<gene>
    <name evidence="2" type="primary">GIP_107</name>
    <name evidence="2" type="ORF">CK203_042950</name>
</gene>